<dbReference type="InterPro" id="IPR001227">
    <property type="entry name" value="Ac_transferase_dom_sf"/>
</dbReference>
<dbReference type="InterPro" id="IPR057326">
    <property type="entry name" value="KR_dom"/>
</dbReference>
<dbReference type="InterPro" id="IPR032821">
    <property type="entry name" value="PKS_assoc"/>
</dbReference>
<dbReference type="Pfam" id="PF00109">
    <property type="entry name" value="ketoacyl-synt"/>
    <property type="match status" value="3"/>
</dbReference>
<dbReference type="Pfam" id="PF08659">
    <property type="entry name" value="KR"/>
    <property type="match status" value="3"/>
</dbReference>
<dbReference type="GO" id="GO:0004312">
    <property type="term" value="F:fatty acid synthase activity"/>
    <property type="evidence" value="ECO:0007669"/>
    <property type="project" value="UniProtKB-EC"/>
</dbReference>
<dbReference type="Gene3D" id="3.10.129.110">
    <property type="entry name" value="Polyketide synthase dehydratase"/>
    <property type="match status" value="1"/>
</dbReference>
<feature type="domain" description="Carrier" evidence="9">
    <location>
        <begin position="2158"/>
        <end position="2239"/>
    </location>
</feature>
<comment type="caution">
    <text evidence="11">The sequence shown here is derived from an EMBL/GenBank/DDBJ whole genome shotgun (WGS) entry which is preliminary data.</text>
</comment>
<name>A0A016WCT6_9BILA</name>
<dbReference type="PANTHER" id="PTHR43775:SF51">
    <property type="entry name" value="INACTIVE PHENOLPHTHIOCEROL SYNTHESIS POLYKETIDE SYNTHASE TYPE I PKS1-RELATED"/>
    <property type="match status" value="1"/>
</dbReference>
<dbReference type="InterPro" id="IPR049551">
    <property type="entry name" value="PKS_DH_C"/>
</dbReference>
<dbReference type="Proteomes" id="UP000024635">
    <property type="component" value="Unassembled WGS sequence"/>
</dbReference>
<evidence type="ECO:0000256" key="4">
    <source>
        <dbReference type="ARBA" id="ARBA00022450"/>
    </source>
</evidence>
<reference evidence="12" key="1">
    <citation type="journal article" date="2015" name="Nat. Genet.">
        <title>The genome and transcriptome of the zoonotic hookworm Ancylostoma ceylanicum identify infection-specific gene families.</title>
        <authorList>
            <person name="Schwarz E.M."/>
            <person name="Hu Y."/>
            <person name="Antoshechkin I."/>
            <person name="Miller M.M."/>
            <person name="Sternberg P.W."/>
            <person name="Aroian R.V."/>
        </authorList>
    </citation>
    <scope>NUCLEOTIDE SEQUENCE</scope>
    <source>
        <strain evidence="12">HY135</strain>
    </source>
</reference>
<dbReference type="SUPFAM" id="SSF52777">
    <property type="entry name" value="CoA-dependent acyltransferases"/>
    <property type="match status" value="2"/>
</dbReference>
<feature type="domain" description="Carrier" evidence="9">
    <location>
        <begin position="1479"/>
        <end position="1560"/>
    </location>
</feature>
<dbReference type="PROSITE" id="PS00012">
    <property type="entry name" value="PHOSPHOPANTETHEINE"/>
    <property type="match status" value="1"/>
</dbReference>
<dbReference type="Gene3D" id="3.30.559.10">
    <property type="entry name" value="Chloramphenicol acetyltransferase-like domain"/>
    <property type="match status" value="1"/>
</dbReference>
<dbReference type="InterPro" id="IPR016039">
    <property type="entry name" value="Thiolase-like"/>
</dbReference>
<dbReference type="InterPro" id="IPR036736">
    <property type="entry name" value="ACP-like_sf"/>
</dbReference>
<feature type="domain" description="Carrier" evidence="9">
    <location>
        <begin position="4439"/>
        <end position="4516"/>
    </location>
</feature>
<dbReference type="EC" id="2.3.1.85" evidence="2"/>
<feature type="domain" description="Carrier" evidence="9">
    <location>
        <begin position="6790"/>
        <end position="6865"/>
    </location>
</feature>
<evidence type="ECO:0000256" key="8">
    <source>
        <dbReference type="SAM" id="MobiDB-lite"/>
    </source>
</evidence>
<feature type="domain" description="Carrier" evidence="9">
    <location>
        <begin position="1867"/>
        <end position="1948"/>
    </location>
</feature>
<dbReference type="CDD" id="cd00833">
    <property type="entry name" value="PKS"/>
    <property type="match status" value="3"/>
</dbReference>
<dbReference type="Pfam" id="PF00550">
    <property type="entry name" value="PP-binding"/>
    <property type="match status" value="12"/>
</dbReference>
<dbReference type="SMART" id="SM00825">
    <property type="entry name" value="PKS_KS"/>
    <property type="match status" value="3"/>
</dbReference>
<dbReference type="Pfam" id="PF16197">
    <property type="entry name" value="KAsynt_C_assoc"/>
    <property type="match status" value="1"/>
</dbReference>
<feature type="domain" description="Carrier" evidence="9">
    <location>
        <begin position="5796"/>
        <end position="5870"/>
    </location>
</feature>
<dbReference type="InterPro" id="IPR014043">
    <property type="entry name" value="Acyl_transferase_dom"/>
</dbReference>
<dbReference type="InterPro" id="IPR020806">
    <property type="entry name" value="PKS_PP-bd"/>
</dbReference>
<feature type="compositionally biased region" description="Basic and acidic residues" evidence="8">
    <location>
        <begin position="2712"/>
        <end position="2721"/>
    </location>
</feature>
<dbReference type="InterPro" id="IPR016035">
    <property type="entry name" value="Acyl_Trfase/lysoPLipase"/>
</dbReference>
<dbReference type="SUPFAM" id="SSF47336">
    <property type="entry name" value="ACP-like"/>
    <property type="match status" value="12"/>
</dbReference>
<dbReference type="GO" id="GO:0006633">
    <property type="term" value="P:fatty acid biosynthetic process"/>
    <property type="evidence" value="ECO:0007669"/>
    <property type="project" value="UniProtKB-UniPathway"/>
</dbReference>
<dbReference type="SMART" id="SM00822">
    <property type="entry name" value="PKS_KR"/>
    <property type="match status" value="3"/>
</dbReference>
<dbReference type="SUPFAM" id="SSF52151">
    <property type="entry name" value="FabD/lysophospholipase-like"/>
    <property type="match status" value="2"/>
</dbReference>
<feature type="domain" description="Carrier" evidence="9">
    <location>
        <begin position="1382"/>
        <end position="1463"/>
    </location>
</feature>
<dbReference type="GO" id="GO:0031177">
    <property type="term" value="F:phosphopantetheine binding"/>
    <property type="evidence" value="ECO:0007669"/>
    <property type="project" value="InterPro"/>
</dbReference>
<dbReference type="PROSITE" id="PS00606">
    <property type="entry name" value="KS3_1"/>
    <property type="match status" value="3"/>
</dbReference>
<dbReference type="GO" id="GO:0044550">
    <property type="term" value="P:secondary metabolite biosynthetic process"/>
    <property type="evidence" value="ECO:0007669"/>
    <property type="project" value="UniProtKB-ARBA"/>
</dbReference>
<evidence type="ECO:0000256" key="5">
    <source>
        <dbReference type="ARBA" id="ARBA00022553"/>
    </source>
</evidence>
<feature type="domain" description="Ketosynthase family 3 (KS3)" evidence="10">
    <location>
        <begin position="4536"/>
        <end position="4932"/>
    </location>
</feature>
<dbReference type="PROSITE" id="PS50075">
    <property type="entry name" value="CARRIER"/>
    <property type="match status" value="12"/>
</dbReference>
<proteinExistence type="predicted"/>
<dbReference type="Pfam" id="PF00698">
    <property type="entry name" value="Acyl_transf_1"/>
    <property type="match status" value="2"/>
</dbReference>
<feature type="region of interest" description="Disordered" evidence="8">
    <location>
        <begin position="3440"/>
        <end position="3466"/>
    </location>
</feature>
<dbReference type="Gene3D" id="3.30.300.30">
    <property type="match status" value="1"/>
</dbReference>
<dbReference type="Gene3D" id="3.40.50.12780">
    <property type="entry name" value="N-terminal domain of ligase-like"/>
    <property type="match status" value="1"/>
</dbReference>
<keyword evidence="4" id="KW-0596">Phosphopantetheine</keyword>
<dbReference type="SMART" id="SM00823">
    <property type="entry name" value="PKS_PP"/>
    <property type="match status" value="11"/>
</dbReference>
<sequence>MVFPHFCVELFYHVNHNAGIEKVALPHHTPRSAVKQRRPHKGRQFLTINARGSSAVNVTISSGRRRKIDDLTNLDSVKKMKMKRTRTRESIHHTRLERISRLFDIVGINYCHDNNGDEINADAIQKLFAGNSMTNKASSKNWQILNKTKKDDTRRTFQRKTPTVPASMVFPDDERDVVLYLPRGMEENSDGFECLGKMIVPLSSVKCRLDEKLSTQICNKLELRTNVSTPRPNATLRRSHSRTSQRLFVDDLSLPNSFRLQTHHDKQHPERATTTSAELLEVQDSDYKASILNGSHSSPPRLHAASQEMNPHHAENKFIETSIGIVAASCRLPGGVSDIHELWDLLKTGKNTSSRIPAHRIETRDELIEGTKYGSSVEGGNFLSQDISHFDSSFFDISVGEAETIDPQQRLLLECVHECFENAGIKEPSETGVFVGLMEKEYADLIKENTSILSLLGSMCSVIAGRINYVFGCHGPSVTVDTACSSSLVAIELAISALRSGRCSRAIVAGVNLILSEKGQGVRANGKMLSRHGMSLSFDARASGYGRSDGCVVVLLEKSNCNSNYLGFINGVNVNHGGRAASLTTPNPVAHKILLNSLIRECAPLDLQYWEAHGTGTAVGDPIETNALATTFQNLVVGSIKTVIGHGEASAGGAALVKLVLMLQASYIPPVIHFHVLNNRIDNGTLTIPIVGEDVPLKMCGMTSFGVSGTNSAAIVSVATKPIQSMGNIRKSNIFLISAKEKISLVRMVANIGNVLANTQNTMEEIAAAFALRKRHYIYRCAIIVDKRGRELYKAVGHKAGKNSSNRFALFLSNCTLSYDLLHFSSLLNSFTSLHYPFSDHDKLLISFIAFMTRLSEKTEIYAVTGRELVATLIALSSLPASHASAELLTLSDVKDVVTALKKFNITPANNENVHRTVAISNGTLQRLPHFRIVCDGSTVIDYYNVLVSCAQLYTSGFSYDFSQLFDYNLDLSSGVRTPTYSFNRRRMWFEEKRHIFDHYLLGTIHEITDQSTTFSNHIDKIRHPQFFNSNRIGLSSALEIAHTALRQHVQKTIVIEEILVDVQKLSGPCRLITTVRRLNKNFEVYSAVNNCRFFMCRGSTLDASESKIRPCGSPRTTKRIMLQNVSIPHLRNSVTTIAENLSESYVQSKCGESTYKGIIEMACKMKPGILLNRFIFFSSIPSRCRIVEAEFKSQNGVEVWNGGKVVMLAYESSSPNSQISPSNNHGENIPPTCKSVRKIVSKNKRRVSLVQSPPSITVIQKKVAEAIRLVLKQNFNNSYSTQQNFRDLAQNTISLVEFSYHLRKSFSDIRFTFADILKCRKITSISHFIASLYAEKRAESVGSITLTAILRTEKNRIKIKSKKEVSSTINKDSTSDGYTAMETPSDIHMILEVINDFLPEGFFHSKNAISLNFMELGLDSLRLVDFVNRLNEKYFPSLQLSTTDIFDYPTIQKLAEHIREKRSGRRNAQRIPQGERNVVSDEVLQKVIKATQDTVPQRFAVNNDTLSMGFMELGLDSLRLVDFVNRLNEKYFPSLQLSTTDIFDYPTIQKLAEHIREKRSGRRNAQRIPQGERNVVSDEVLQKVIKATQDTVPQRFAVNNDTLSMGFMELGLDSLRLVDFVNRLNEKYFPSLQLSTTDIFDYPTIQKLAEHIREKRSGRRNAQRIPQGERNVVSDEVLQKVIKATQDTVPQRFAVNNDTLSMGFMELGLDSLRLVDFVNRLNEKYFPSLQLSTTDIFDYPTIQKLAEHIREKRSGRRNAQRIPQGERNVVSDEVLQKVIKATQDTVPQRFAVNNDTLSMGFMELGLDSLRLVDFVNRLNEKYFPSLQLSTTDIFDYPTIQKLAEHIREKRSGRRNAQRIPQGERNVVSDEVLQKVIKATQDTVPQRFAVNNDTLSMGFMELGLDSLRLVDFVNRLNEKYFPSLQLSTTDIFDYPTIQKLAEHIREKRSGRRNAQRIPQGERNVVSDEVLQKVIKATQDTVPQRFAVNNDTLSMGFMELGLDSLRLVDFVNRLNEKYFPSLQLSTTDIFDYPTIQKLAEHIREKRSGRRNAQRIPQGERNVVSDEVLQKVIKATQDTVPQRFAVKNDTLSMGFMELGLDSLRLVDFVNRLNEKYFPSLQLSTTDIFDYPTIQKLAEHIREKRSGRRNAQRIPQGERNVVSDEVLQKVIKATQDTVPQRFAVNNDTLSMGFMELGLDSLRLVDFVNRLNEKYFPSLQLSTTDIFDYPTIQKLAEHISENRGHESRMQLPLLEMSYVDSPSDSEVIGAKTGVNVSSSTNNEQYVFSGKDKHSYHGFIVMSEEASVESDLLLSFFDTDILELTDLRNQRKLFLESKVSSDFRQLSGFVYDKSTITFNSNSMITASLLFSSLLFLSRQLLLLKSEVNLLVSDEPTLSNRLARSFFKTLSAEKFPRFRHIYAERLCELRVPAIRTISNLKRNWLITGGLTGIGFCIAKWLVKHCNTQNIVLVSRRSPNSELLTQIEYLRKSANVFVASSNVTDSTTLSRFFSRLPFKITGVIHNAGVLRDTIVECQCAETFTEVFSPKGDGFLVIEKLLSDYGHKLKHSIVMSSFTVVCGNAGQLNYAVSNAYLDHQIYLRRMEGRVGTTIHWGNWLETGMATGVRQNLRNYGFLGLTTKEALAFMAYAIKERPVELVAAKVNWPKLLRKRQDIRADIVVPLCHRNNSSIPEISKNVIVSRTKARQKARRIGVCSEKSSKKSDGKNHYHPRCKNGSRSLNNEAQYADVNTHEQNQVAESRIAGIPVTPSRRSSISPSVCDIFALNIFFNDEADFHTSITQNIDYLTNTGCHPLPSVWEKSQALHVTGTSIEEIARNLKYIVYEENARNLTSKTVMIFSGQGAQYPCMGMQLRKLFPVFKHHFERCLTMADEILNGGPPLLTIAENPVQAHLLQQTKYGQPVMFAYGFASAMLWRHLGFQPDFYLGHSVGELVAGVVTEIMTLEDGIRIVVERGLALEKIADRGALLAVDSRAVGEIIAKFHVSIASVNSMKQVVLAGKQDELMAVLTFIRSRDMQGTFVTARYPFHSSFIKEEDLADFKVVLQGIEFRKARTPIVSNVSGSLITTFSSEYLIKHVMSAVNTVECIRTLQHLNVKTWLEAGPTNTVVSFVRDTLERREIKEHAFLQTASERGQDVECVVYAALELEKRGVPIKWTSLYQCDVVNDPAYETFMLPLKCKGSFSETDCQILQNHHVNNENLIPGAYQSYILLDWINSKTEPGTYFTLDNTRFISPWKYEEGNEFELIQTHENNIHVVVKGNVKCSSKVLFNKQPFLPSFNLETFRKECTVDCDTEHFYNTMSVNGLDYRNQFRAIRSLKRSETRTYSVFEYKKPNAIWTLMDAAMHAVCLNVVERRPDVYFVPIHVGEIYLRQNVDPSSSQSVIALTELLQENEKFIQAHGCLYIDDTLVFQYKNKVSLVLNAPLAEHPGPDTKMTNQTKNSPTKDSELSTENGQTTKQATPIYILGSDGSFCCSAYDESEFWQQLKAGAAEEASHVRDFTSSNNAVMDIDIAAWDPEFFGITPKEAQYIDVLQRLMMQTVSKCLENAKLARIPKNTGIFIGVSGSDFTNRVYNEIKEQANGYYSSGTNGSCVAGRIAHWLKLEGPALVIDTACSSSFAALISAMDAMLSKRCEYAIVGGINIILHDTVTEVLRNAGMLSSKGVCQVFDAGADGYVRSEVVGCVLLSRYGMNAAFEIPRWAIRHNGGAAALQVPNGSSQERIMRHVCGEKVRDVECHGTGTSLGDPIEALAISKVHGPVTVSSVKSHIGHAEAASGIASLISCLLQMENNYRSNQKHFKCPNPRIDFRLLQVNTTGEERRLQNFAINNFGFSGTNCSITVKKLPHRQKVIDQLKEFVSWSDKEIGDICAILQKGRSAYRYRHCILYDNNRRIVWEYGWSPEISESAQFFEQTDFVCFEYGKGFCLHHFHQNVSLKNFLVNVIANLSAFEVPDLMTALQFHQFIGSKFVEGHFIKWSLYNLAPLNYSTNVPVYPFKTERFWPFNKQFARNFGTSSDPREDVYYEKSLIVAPKGARNAKIPVVNLGRVIGLKNIKYFSISVLQSSKLFNQNVIVLYHPYSSEIHEALELIALWQQLGSRENFVLLIARPDNGTSHSEWTALIRTLASEHQLPYKFVSYSKLRDLESEISDADLYECIFYRGPRRYVERLTTAKPNRIITSQAEHLLITGGTGGIGRRVIELMKPRKTTIVTRSGSSSMGVTKVPTETSFVKSDLCALKLPSDEHYDCVVHCAGVVDNALMGAMDTMRFKDVCLPKNVGLQTLREALHGMKPTRLVIASSAACILGSAGQANYAFANGMMTSLAEKFDMPTQIIHWGPLRDTGMLHGAHSEKIYEQLKSNGWNLLDPSNALNVLSTDAKNVLVFDGDFQLIVKSQPHLQKFLSKITNSPKTSRASEDASNQFTTNAVTHAHIKSEQPSLQRIIAEVSGIEDIQKHRFTPLMNLGIDSLMIEQIRSNINKQFRRQLTSREIYDNCSLDRLSKLVASTAKSKPQEIVTNLPRDEAPNQHTDIAIIAYSGAFSDCADVDQFWNHLLAGKDCISRNESEDDLVDAAGIIADINKFDHKFWNLTHEDASMLDPQLRVFLQTTYQALEKSGYVHQRNSLRIGVFAGAEPSEYGDPNAEAEGSLRRLFAMNMKDFVPTFTAHMLNLRGPAVGVYSACSTALLAITQACNSLRLSHVDLAVAGGISLVLPNQTRYVFQEGLVLSKTGTCRPFDKDADGTVRGSAVGCVVLKRLDQALRDNDRVEAVIKGYGLSNDGLHKASFMAPNCQGQYECIRDALSSLRADDVDRIAYVECHATGTRVGDEIEIDALKKAYKNSHHLTIGSVKANIGHGFAGSGMAGLFKTIRILQEQKIPPQINIVKPRTDIGFKVNTEVATLPADSMAAVSSFGIGGTNVHLILDKPPPAPEKHEQRATIHILPLSGSTAQACVAQCRAVANYLKGKSDAELGKVAATLQCRRDHLPHRVAVAVSSIPEAVLQLEAVSSPVLADDIDISNVCFFFSPQGVQYPNMAKASLNHADVFTEELFRLANVASKLFNVDFMNVMYPSDPNSDQISDAKYAQVALFIICRAVLAQMERWGVSSELLVGHSVGEYTAAWYAGMIDEYSCINLLKERGELVSQTAAARMLAVTGANVNFPDNVEVTALLSESLRCVVGSPDTIEALANRLDAEHVSFRELTTKHGFHSSMMDCIQDRFMEVLRNVQFSKGKKTIVSNIDGSKITKLSREYCCKHMRSPVNLRKCLDTVLSDKNVRVIVEIGPSGVLKHLLAERRSDVRVISTVLGRRKGKDLGKHSQLFQSIADLWTHGFKIDFAKSFPCSDFDPHLPTYQFEDTICWREKIGTEGLNYYATSWKIAGRIGSDRTHFHNQDVLVLSAEHNEFLDFDCKFCHVEVRKPSEVLEESFNDLARFSLIIYVLYKDISDITEPFLVSHTICAAIVAQKTQFIVISLTGDALHWTTIGPIREHHLGVERKNSFVDNSERVPLSSVIQSVLQTKEEVVLVTKKFLLSMVYAEAQPADPHISLGETVVVIGGTGAIGSTYVEVLRKTAGVRNIVVLGRTPNTTASVPGVSFFTMDVSEKNSMERVMDELYSRYGKIHTIIHSAGKATSKSLNKSLPNILPVLLPKVGGITNILEYLRCRGLTLDNLLMASSTSSVVALQGTEDYATANVFMDALALNGHSNVGRILSVQWPAWKSIGMASTYGQGELQSMIMRTAISPEAGKRIVRETLKFSGVIAPSPISLLEMRELVEKAQLVGETPRLRLDADEKLSLRDRVASVWREVLGIEVSEDSDFFESGGNSLSALRAVWSINMSLKTNITVDLLFRNPLFKDFIRAIPCERLSNSVDTFDSSSLADLTYSQENMFLLRQLERGTQYNILFTITFRSTTPHFAREKLVCSLHSLIARQHTLRTCFSQQRGSKVAHQMVLSLTESFQNLACTDVNLRENDRIIEEEQNFEFTLEEVPLRLRVNRVNGDYVVFFNQHHILTDGWSLTVLANELKNIYTLYSSPKKERPDPLPYSVSQYAHWQRRHVHFSKELEELKPLLSGREGTTLPQKLVVGTSNSFTKLFQILPESLTFCVKALAKKHHTTDFVVVLSAFVLTLRKFKANSQDDSIVIGCPVLGRNEKVKDLIGYFLNNTVVSLDVRPEQSLEDVVLMVKKTISESRRFESIPFHRLVAGLNGERRLNAHAIFQVFFNYRHELDFPTVAFPDAEIEIDQLSINKIFDLSFTFDETPEGSRAMVEFNSSKYRSETVRKLLNVLLSNLAQRSDSPTKNRQVHTDFPTKVLQSAMVLSQGVKCGLAIRRKDSLLLSCEEMHTRVSSVAESVTDSWIKLFGCSIRSDDIIAIELSPDDAIEAILAVHQIGAGYAPIDPLWPQLRKAKIMDNVGICFSITKDSLPCDPRKLQTRRVKFNRAAGSDIAYVIHTSGSTGSPKGVVLSHKNLNSFLRAATPQVLMRRGHRVSHSVNTVFDVSVMNIFGSFVNNCELCLHDDIRSSPFEIAEMRCDFAFLTSAVFNALTTEDMRRMSTLEKLFVGGETVNDRNLGEALKIGLDVTQIYGPTECTVWSLTNRCKTSQNEGTLIGVPVMNETCSIKFDMYEGELVLKGPKVARGYINAQNSSQFYMENGTPCYLTGDIVRLEEEGFFFRGRSDRQVKLRGHRIEIDEVERAILTSSPEVSEATILPLEKSILAFVVCTEPIDGGRIVTRLNKVLPSYMIPSSFIRVPNIPVNSSGKVDQNALLKEYKRIRNMRFEQLSRKARTTSSIEDVLLSIIHKLLSVADVTTEDSFFSVGGNSLLLFDLQKEISNSFAVSVEVHELFGYKTIAELAKLISSRKKEAISDTDTSMIIKLREANEGKLNVYLIHAIGGSIFPYHAFLHVLPKQINVYAIEYKLDFPANSLKELAAFYAKAVVVHTKNLPLFLMGHSMGGTISREMVEEMKQWDREVPFVIMFDTWTMTPEQLSVERVAAFAKRIFAHLPDAAQRVECAIRLAKMLKGHKMSYSSTKIYLFKSLDVGDKAFQEVIRPNLTTAMSRSITGNGLDRYSKFPINTWLVIVVTFIF</sequence>
<dbReference type="EC" id="3.1.2.14" evidence="1"/>
<dbReference type="InterPro" id="IPR050091">
    <property type="entry name" value="PKS_NRPS_Biosynth_Enz"/>
</dbReference>
<evidence type="ECO:0000256" key="7">
    <source>
        <dbReference type="ARBA" id="ARBA00044883"/>
    </source>
</evidence>
<dbReference type="Gene3D" id="3.40.366.10">
    <property type="entry name" value="Malonyl-Coenzyme A Acyl Carrier Protein, domain 2"/>
    <property type="match status" value="2"/>
</dbReference>
<gene>
    <name evidence="11" type="primary">Acey_s0791.g2371</name>
    <name evidence="11" type="synonym">Acey-C41A3.1</name>
    <name evidence="11" type="ORF">Y032_0791g2371</name>
</gene>
<evidence type="ECO:0000256" key="6">
    <source>
        <dbReference type="ARBA" id="ARBA00022679"/>
    </source>
</evidence>
<evidence type="ECO:0000313" key="12">
    <source>
        <dbReference type="Proteomes" id="UP000024635"/>
    </source>
</evidence>
<comment type="catalytic activity">
    <reaction evidence="7">
        <text>acetyl-CoA + n malonyl-CoA + 2n NADPH + 2n H(+) = a long-chain fatty acid + (n+1) CoA + n CO2 + 2n NADP(+).</text>
        <dbReference type="EC" id="2.3.1.85"/>
    </reaction>
</comment>
<evidence type="ECO:0000313" key="11">
    <source>
        <dbReference type="EMBL" id="EYC37445.1"/>
    </source>
</evidence>
<dbReference type="Gene3D" id="3.30.70.3290">
    <property type="match status" value="3"/>
</dbReference>
<keyword evidence="5" id="KW-0597">Phosphoprotein</keyword>
<dbReference type="Pfam" id="PF14765">
    <property type="entry name" value="PS-DH"/>
    <property type="match status" value="1"/>
</dbReference>
<feature type="domain" description="Ketosynthase family 3 (KS3)" evidence="10">
    <location>
        <begin position="3472"/>
        <end position="3854"/>
    </location>
</feature>
<dbReference type="Gene3D" id="3.30.559.30">
    <property type="entry name" value="Nonribosomal peptide synthetase, condensation domain"/>
    <property type="match status" value="1"/>
</dbReference>
<dbReference type="InterPro" id="IPR001031">
    <property type="entry name" value="Thioesterase"/>
</dbReference>
<dbReference type="Pfam" id="PF02801">
    <property type="entry name" value="Ketoacyl-synt_C"/>
    <property type="match status" value="3"/>
</dbReference>
<feature type="domain" description="Carrier" evidence="9">
    <location>
        <begin position="2061"/>
        <end position="2142"/>
    </location>
</feature>
<dbReference type="PROSITE" id="PS00455">
    <property type="entry name" value="AMP_BINDING"/>
    <property type="match status" value="1"/>
</dbReference>
<dbReference type="SUPFAM" id="SSF55048">
    <property type="entry name" value="Probable ACP-binding domain of malonyl-CoA ACP transacylase"/>
    <property type="match status" value="1"/>
</dbReference>
<dbReference type="GO" id="GO:0004315">
    <property type="term" value="F:3-oxoacyl-[acyl-carrier-protein] synthase activity"/>
    <property type="evidence" value="ECO:0007669"/>
    <property type="project" value="InterPro"/>
</dbReference>
<feature type="domain" description="Carrier" evidence="9">
    <location>
        <begin position="1673"/>
        <end position="1754"/>
    </location>
</feature>
<feature type="domain" description="Carrier" evidence="9">
    <location>
        <begin position="1964"/>
        <end position="2045"/>
    </location>
</feature>
<dbReference type="InterPro" id="IPR023213">
    <property type="entry name" value="CAT-like_dom_sf"/>
</dbReference>
<keyword evidence="6" id="KW-0808">Transferase</keyword>
<dbReference type="InterPro" id="IPR042099">
    <property type="entry name" value="ANL_N_sf"/>
</dbReference>
<dbReference type="Gene3D" id="3.40.50.1820">
    <property type="entry name" value="alpha/beta hydrolase"/>
    <property type="match status" value="1"/>
</dbReference>
<keyword evidence="12" id="KW-1185">Reference proteome</keyword>
<feature type="domain" description="Carrier" evidence="9">
    <location>
        <begin position="1576"/>
        <end position="1657"/>
    </location>
</feature>
<dbReference type="InterPro" id="IPR042104">
    <property type="entry name" value="PKS_dehydratase_sf"/>
</dbReference>
<dbReference type="PANTHER" id="PTHR43775">
    <property type="entry name" value="FATTY ACID SYNTHASE"/>
    <property type="match status" value="1"/>
</dbReference>
<dbReference type="SUPFAM" id="SSF53474">
    <property type="entry name" value="alpha/beta-Hydrolases"/>
    <property type="match status" value="1"/>
</dbReference>
<dbReference type="InterPro" id="IPR016036">
    <property type="entry name" value="Malonyl_transacylase_ACP-bd"/>
</dbReference>
<dbReference type="SMART" id="SM00827">
    <property type="entry name" value="PKS_AT"/>
    <property type="match status" value="2"/>
</dbReference>
<dbReference type="UniPathway" id="UPA00094"/>
<feature type="domain" description="Ketosynthase family 3 (KS3)" evidence="10">
    <location>
        <begin position="320"/>
        <end position="718"/>
    </location>
</feature>
<protein>
    <recommendedName>
        <fullName evidence="3">Fatty acid synthase</fullName>
        <ecNumber evidence="2">2.3.1.85</ecNumber>
        <ecNumber evidence="1">3.1.2.14</ecNumber>
    </recommendedName>
</protein>
<dbReference type="InterPro" id="IPR020841">
    <property type="entry name" value="PKS_Beta-ketoAc_synthase_dom"/>
</dbReference>
<dbReference type="InterPro" id="IPR036291">
    <property type="entry name" value="NAD(P)-bd_dom_sf"/>
</dbReference>
<dbReference type="STRING" id="53326.A0A016WCT6"/>
<dbReference type="InterPro" id="IPR009081">
    <property type="entry name" value="PP-bd_ACP"/>
</dbReference>
<dbReference type="SUPFAM" id="SSF56801">
    <property type="entry name" value="Acetyl-CoA synthetase-like"/>
    <property type="match status" value="1"/>
</dbReference>
<dbReference type="InterPro" id="IPR014031">
    <property type="entry name" value="Ketoacyl_synth_C"/>
</dbReference>
<dbReference type="SUPFAM" id="SSF51735">
    <property type="entry name" value="NAD(P)-binding Rossmann-fold domains"/>
    <property type="match status" value="3"/>
</dbReference>
<dbReference type="OrthoDB" id="329835at2759"/>
<evidence type="ECO:0000256" key="1">
    <source>
        <dbReference type="ARBA" id="ARBA00012480"/>
    </source>
</evidence>
<feature type="region of interest" description="Disordered" evidence="8">
    <location>
        <begin position="2705"/>
        <end position="2731"/>
    </location>
</feature>
<dbReference type="InterPro" id="IPR006162">
    <property type="entry name" value="Ppantetheine_attach_site"/>
</dbReference>
<dbReference type="InterPro" id="IPR000873">
    <property type="entry name" value="AMP-dep_synth/lig_dom"/>
</dbReference>
<dbReference type="Gene3D" id="1.10.1200.10">
    <property type="entry name" value="ACP-like"/>
    <property type="match status" value="12"/>
</dbReference>
<evidence type="ECO:0000259" key="10">
    <source>
        <dbReference type="PROSITE" id="PS52004"/>
    </source>
</evidence>
<dbReference type="InterPro" id="IPR020845">
    <property type="entry name" value="AMP-binding_CS"/>
</dbReference>
<dbReference type="InterPro" id="IPR045851">
    <property type="entry name" value="AMP-bd_C_sf"/>
</dbReference>
<dbReference type="Gene3D" id="3.40.50.720">
    <property type="entry name" value="NAD(P)-binding Rossmann-like Domain"/>
    <property type="match status" value="4"/>
</dbReference>
<dbReference type="Gene3D" id="3.40.47.10">
    <property type="match status" value="3"/>
</dbReference>
<evidence type="ECO:0000259" key="9">
    <source>
        <dbReference type="PROSITE" id="PS50075"/>
    </source>
</evidence>
<dbReference type="Pfam" id="PF00501">
    <property type="entry name" value="AMP-binding"/>
    <property type="match status" value="1"/>
</dbReference>
<dbReference type="GO" id="GO:0016297">
    <property type="term" value="F:fatty acyl-[ACP] hydrolase activity"/>
    <property type="evidence" value="ECO:0007669"/>
    <property type="project" value="UniProtKB-EC"/>
</dbReference>
<organism evidence="11 12">
    <name type="scientific">Ancylostoma ceylanicum</name>
    <dbReference type="NCBI Taxonomy" id="53326"/>
    <lineage>
        <taxon>Eukaryota</taxon>
        <taxon>Metazoa</taxon>
        <taxon>Ecdysozoa</taxon>
        <taxon>Nematoda</taxon>
        <taxon>Chromadorea</taxon>
        <taxon>Rhabditida</taxon>
        <taxon>Rhabditina</taxon>
        <taxon>Rhabditomorpha</taxon>
        <taxon>Strongyloidea</taxon>
        <taxon>Ancylostomatidae</taxon>
        <taxon>Ancylostomatinae</taxon>
        <taxon>Ancylostoma</taxon>
    </lineage>
</organism>
<dbReference type="PROSITE" id="PS52004">
    <property type="entry name" value="KS3_2"/>
    <property type="match status" value="3"/>
</dbReference>
<dbReference type="InterPro" id="IPR014030">
    <property type="entry name" value="Ketoacyl_synth_N"/>
</dbReference>
<dbReference type="InterPro" id="IPR001242">
    <property type="entry name" value="Condensation_dom"/>
</dbReference>
<dbReference type="Pfam" id="PF00975">
    <property type="entry name" value="Thioesterase"/>
    <property type="match status" value="1"/>
</dbReference>
<dbReference type="EMBL" id="JARK01000391">
    <property type="protein sequence ID" value="EYC37445.1"/>
    <property type="molecule type" value="Genomic_DNA"/>
</dbReference>
<dbReference type="SMART" id="SM01294">
    <property type="entry name" value="PKS_PP_betabranch"/>
    <property type="match status" value="1"/>
</dbReference>
<evidence type="ECO:0000256" key="2">
    <source>
        <dbReference type="ARBA" id="ARBA00012873"/>
    </source>
</evidence>
<dbReference type="SUPFAM" id="SSF53901">
    <property type="entry name" value="Thiolase-like"/>
    <property type="match status" value="3"/>
</dbReference>
<dbReference type="Pfam" id="PF00668">
    <property type="entry name" value="Condensation"/>
    <property type="match status" value="1"/>
</dbReference>
<dbReference type="InterPro" id="IPR018201">
    <property type="entry name" value="Ketoacyl_synth_AS"/>
</dbReference>
<dbReference type="Gene3D" id="3.30.70.250">
    <property type="entry name" value="Malonyl-CoA ACP transacylase, ACP-binding"/>
    <property type="match status" value="1"/>
</dbReference>
<dbReference type="InterPro" id="IPR029058">
    <property type="entry name" value="AB_hydrolase_fold"/>
</dbReference>
<accession>A0A016WCT6</accession>
<dbReference type="InterPro" id="IPR013968">
    <property type="entry name" value="PKS_KR"/>
</dbReference>
<evidence type="ECO:0000256" key="3">
    <source>
        <dbReference type="ARBA" id="ARBA00018769"/>
    </source>
</evidence>
<feature type="domain" description="Carrier" evidence="9">
    <location>
        <begin position="1770"/>
        <end position="1851"/>
    </location>
</feature>